<evidence type="ECO:0000313" key="2">
    <source>
        <dbReference type="Proteomes" id="UP000052104"/>
    </source>
</evidence>
<organism evidence="1 2">
    <name type="scientific">Rose yellow vein virus</name>
    <dbReference type="NCBI Taxonomy" id="1213588"/>
    <lineage>
        <taxon>Viruses</taxon>
        <taxon>Riboviria</taxon>
        <taxon>Pararnavirae</taxon>
        <taxon>Artverviricota</taxon>
        <taxon>Revtraviricetes</taxon>
        <taxon>Ortervirales</taxon>
        <taxon>Caulimoviridae</taxon>
        <taxon>Rosadnavirus</taxon>
        <taxon>Rosadnavirus venarosae</taxon>
    </lineage>
</organism>
<keyword evidence="2" id="KW-1185">Reference proteome</keyword>
<dbReference type="KEGG" id="vg:15152055"/>
<accession>I7CAS1</accession>
<dbReference type="Proteomes" id="UP000052104">
    <property type="component" value="Segment"/>
</dbReference>
<dbReference type="RefSeq" id="YP_007761639.1">
    <property type="nucleotide sequence ID" value="NC_020999.1"/>
</dbReference>
<name>I7CAS1_9VIRU</name>
<sequence>MENSAVKINSGCFEYIGISILSIVRDLVISHCTKTFPAPVFNQLLLNKMENISPNLIVFLLKETRRKMVSEPIVGSIFILICLSKS</sequence>
<evidence type="ECO:0000313" key="1">
    <source>
        <dbReference type="EMBL" id="AFO54495.1"/>
    </source>
</evidence>
<dbReference type="GeneID" id="15152055"/>
<proteinExistence type="predicted"/>
<dbReference type="EMBL" id="JX028536">
    <property type="protein sequence ID" value="AFO54495.1"/>
    <property type="molecule type" value="Genomic_DNA"/>
</dbReference>
<protein>
    <submittedName>
        <fullName evidence="1">Uncharacterized protein</fullName>
    </submittedName>
</protein>
<reference evidence="1 2" key="1">
    <citation type="journal article" date="2013" name="Arch. Virol.">
        <title>Complete nucleotide sequence of rose yellow vein virus, a member of the family Caulimoviridae having a novel genome organization.</title>
        <authorList>
            <person name="Mollov D."/>
            <person name="Lockhart B."/>
            <person name="Zlesak D.C."/>
            <person name="Olszewski N."/>
        </authorList>
    </citation>
    <scope>NUCLEOTIDE SEQUENCE [LARGE SCALE GENOMIC DNA]</scope>
    <source>
        <strain evidence="1 2">RYVV-MN1</strain>
    </source>
</reference>